<comment type="caution">
    <text evidence="11">The sequence shown here is derived from an EMBL/GenBank/DDBJ whole genome shotgun (WGS) entry which is preliminary data.</text>
</comment>
<dbReference type="InterPro" id="IPR011245">
    <property type="entry name" value="Butyrate_kin"/>
</dbReference>
<dbReference type="CDD" id="cd24011">
    <property type="entry name" value="ASKHA_NBD_BK"/>
    <property type="match status" value="1"/>
</dbReference>
<accession>A0A9D9IBN7</accession>
<dbReference type="HAMAP" id="MF_00542">
    <property type="entry name" value="Butyrate_kinase"/>
    <property type="match status" value="1"/>
</dbReference>
<dbReference type="PANTHER" id="PTHR21060">
    <property type="entry name" value="ACETATE KINASE"/>
    <property type="match status" value="1"/>
</dbReference>
<dbReference type="NCBIfam" id="NF002834">
    <property type="entry name" value="PRK03011.1-5"/>
    <property type="match status" value="1"/>
</dbReference>
<reference evidence="11" key="2">
    <citation type="journal article" date="2021" name="PeerJ">
        <title>Extensive microbial diversity within the chicken gut microbiome revealed by metagenomics and culture.</title>
        <authorList>
            <person name="Gilroy R."/>
            <person name="Ravi A."/>
            <person name="Getino M."/>
            <person name="Pursley I."/>
            <person name="Horton D.L."/>
            <person name="Alikhan N.F."/>
            <person name="Baker D."/>
            <person name="Gharbi K."/>
            <person name="Hall N."/>
            <person name="Watson M."/>
            <person name="Adriaenssens E.M."/>
            <person name="Foster-Nyarko E."/>
            <person name="Jarju S."/>
            <person name="Secka A."/>
            <person name="Antonio M."/>
            <person name="Oren A."/>
            <person name="Chaudhuri R.R."/>
            <person name="La Ragione R."/>
            <person name="Hildebrand F."/>
            <person name="Pallen M.J."/>
        </authorList>
    </citation>
    <scope>NUCLEOTIDE SEQUENCE</scope>
    <source>
        <strain evidence="11">14700</strain>
    </source>
</reference>
<sequence>MCRYRLLVINPGSTSTKISVFDGDKNIFTESIFHDAPLLLSFPTVNDQLGMRKEVILSFLGKHGIDMESIDVFIGRGGCAYSQPEGVMIIDEKLYEDTMNDKGGSDHPAKLGVMLAYTFGKEYGKPMYTVDPTNVDELCDEARITGIKGIYRRAQSHVLNQKGIARKYAAENGKKYEDLRLIVAHVDGGITVGAHVNGRMIDCTEGAGGEGAFTPTRIGSVPALELAQYIEKHGAQSVRDLCCRSGGFADLFGTSNSDTIHRMVEEGDRKASIIWKSMIYQIAKSIGEMSAVLSGDVDAILLTGGLVRFSDIVDGIKERCSFIAPVHVYKGEVEQEAMAESVLEVLQGKKKARTYTGKPVFSGFGWE</sequence>
<dbReference type="GO" id="GO:0005737">
    <property type="term" value="C:cytoplasm"/>
    <property type="evidence" value="ECO:0007669"/>
    <property type="project" value="UniProtKB-SubCell"/>
</dbReference>
<dbReference type="AlphaFoldDB" id="A0A9D9IBN7"/>
<organism evidence="11 12">
    <name type="scientific">Candidatus Ornithospirochaeta stercoravium</name>
    <dbReference type="NCBI Taxonomy" id="2840897"/>
    <lineage>
        <taxon>Bacteria</taxon>
        <taxon>Pseudomonadati</taxon>
        <taxon>Spirochaetota</taxon>
        <taxon>Spirochaetia</taxon>
        <taxon>Spirochaetales</taxon>
        <taxon>Spirochaetaceae</taxon>
        <taxon>Spirochaetaceae incertae sedis</taxon>
        <taxon>Candidatus Ornithospirochaeta</taxon>
    </lineage>
</organism>
<evidence type="ECO:0000256" key="6">
    <source>
        <dbReference type="ARBA" id="ARBA00022777"/>
    </source>
</evidence>
<evidence type="ECO:0000256" key="4">
    <source>
        <dbReference type="ARBA" id="ARBA00022679"/>
    </source>
</evidence>
<dbReference type="GO" id="GO:0006083">
    <property type="term" value="P:acetate metabolic process"/>
    <property type="evidence" value="ECO:0007669"/>
    <property type="project" value="TreeGrafter"/>
</dbReference>
<dbReference type="InterPro" id="IPR023865">
    <property type="entry name" value="Aliphatic_acid_kinase_CS"/>
</dbReference>
<dbReference type="EC" id="2.7.2.7" evidence="9"/>
<evidence type="ECO:0000313" key="11">
    <source>
        <dbReference type="EMBL" id="MBO8468879.1"/>
    </source>
</evidence>
<evidence type="ECO:0000256" key="3">
    <source>
        <dbReference type="ARBA" id="ARBA00022490"/>
    </source>
</evidence>
<dbReference type="PROSITE" id="PS01075">
    <property type="entry name" value="ACETATE_KINASE_1"/>
    <property type="match status" value="1"/>
</dbReference>
<evidence type="ECO:0000256" key="8">
    <source>
        <dbReference type="ARBA" id="ARBA00048596"/>
    </source>
</evidence>
<evidence type="ECO:0000256" key="5">
    <source>
        <dbReference type="ARBA" id="ARBA00022741"/>
    </source>
</evidence>
<evidence type="ECO:0000256" key="9">
    <source>
        <dbReference type="HAMAP-Rule" id="MF_00542"/>
    </source>
</evidence>
<dbReference type="PIRSF" id="PIRSF036458">
    <property type="entry name" value="Butyrate_kin"/>
    <property type="match status" value="1"/>
</dbReference>
<comment type="similarity">
    <text evidence="2 9 10">Belongs to the acetokinase family.</text>
</comment>
<comment type="subcellular location">
    <subcellularLocation>
        <location evidence="1 9">Cytoplasm</location>
    </subcellularLocation>
</comment>
<dbReference type="InterPro" id="IPR000890">
    <property type="entry name" value="Aliphatic_acid_kin_short-chain"/>
</dbReference>
<proteinExistence type="inferred from homology"/>
<dbReference type="GO" id="GO:0047761">
    <property type="term" value="F:butyrate kinase activity"/>
    <property type="evidence" value="ECO:0007669"/>
    <property type="project" value="UniProtKB-UniRule"/>
</dbReference>
<dbReference type="PRINTS" id="PR00471">
    <property type="entry name" value="ACETATEKNASE"/>
</dbReference>
<name>A0A9D9IBN7_9SPIO</name>
<comment type="catalytic activity">
    <reaction evidence="8 9">
        <text>butanoate + ATP = butanoyl phosphate + ADP</text>
        <dbReference type="Rhea" id="RHEA:13585"/>
        <dbReference type="ChEBI" id="CHEBI:17968"/>
        <dbReference type="ChEBI" id="CHEBI:30616"/>
        <dbReference type="ChEBI" id="CHEBI:58079"/>
        <dbReference type="ChEBI" id="CHEBI:456216"/>
        <dbReference type="EC" id="2.7.2.7"/>
    </reaction>
</comment>
<reference evidence="11" key="1">
    <citation type="submission" date="2020-10" db="EMBL/GenBank/DDBJ databases">
        <authorList>
            <person name="Gilroy R."/>
        </authorList>
    </citation>
    <scope>NUCLEOTIDE SEQUENCE</scope>
    <source>
        <strain evidence="11">14700</strain>
    </source>
</reference>
<gene>
    <name evidence="9 11" type="primary">buk</name>
    <name evidence="11" type="ORF">IAA72_03740</name>
</gene>
<evidence type="ECO:0000256" key="2">
    <source>
        <dbReference type="ARBA" id="ARBA00008748"/>
    </source>
</evidence>
<evidence type="ECO:0000256" key="1">
    <source>
        <dbReference type="ARBA" id="ARBA00004496"/>
    </source>
</evidence>
<keyword evidence="7 9" id="KW-0067">ATP-binding</keyword>
<dbReference type="PANTHER" id="PTHR21060:SF20">
    <property type="entry name" value="BUTYRATE KINASE 1-RELATED"/>
    <property type="match status" value="1"/>
</dbReference>
<dbReference type="SUPFAM" id="SSF53067">
    <property type="entry name" value="Actin-like ATPase domain"/>
    <property type="match status" value="2"/>
</dbReference>
<dbReference type="Pfam" id="PF00871">
    <property type="entry name" value="Acetate_kinase"/>
    <property type="match status" value="1"/>
</dbReference>
<dbReference type="GO" id="GO:0005524">
    <property type="term" value="F:ATP binding"/>
    <property type="evidence" value="ECO:0007669"/>
    <property type="project" value="UniProtKB-KW"/>
</dbReference>
<evidence type="ECO:0000313" key="12">
    <source>
        <dbReference type="Proteomes" id="UP000810292"/>
    </source>
</evidence>
<keyword evidence="5 9" id="KW-0547">Nucleotide-binding</keyword>
<dbReference type="Proteomes" id="UP000810292">
    <property type="component" value="Unassembled WGS sequence"/>
</dbReference>
<evidence type="ECO:0000256" key="7">
    <source>
        <dbReference type="ARBA" id="ARBA00022840"/>
    </source>
</evidence>
<keyword evidence="3 9" id="KW-0963">Cytoplasm</keyword>
<dbReference type="EMBL" id="JADIMF010000059">
    <property type="protein sequence ID" value="MBO8468879.1"/>
    <property type="molecule type" value="Genomic_DNA"/>
</dbReference>
<dbReference type="InterPro" id="IPR043129">
    <property type="entry name" value="ATPase_NBD"/>
</dbReference>
<protein>
    <recommendedName>
        <fullName evidence="9">Probable butyrate kinase</fullName>
        <shortName evidence="9">BK</shortName>
        <ecNumber evidence="9">2.7.2.7</ecNumber>
    </recommendedName>
    <alternativeName>
        <fullName evidence="9">Branched-chain carboxylic acid kinase</fullName>
    </alternativeName>
</protein>
<keyword evidence="6 9" id="KW-0418">Kinase</keyword>
<dbReference type="NCBIfam" id="TIGR02707">
    <property type="entry name" value="butyr_kinase"/>
    <property type="match status" value="1"/>
</dbReference>
<keyword evidence="4 9" id="KW-0808">Transferase</keyword>
<dbReference type="Gene3D" id="3.30.420.40">
    <property type="match status" value="2"/>
</dbReference>
<dbReference type="GO" id="GO:0008776">
    <property type="term" value="F:acetate kinase activity"/>
    <property type="evidence" value="ECO:0007669"/>
    <property type="project" value="TreeGrafter"/>
</dbReference>
<evidence type="ECO:0000256" key="10">
    <source>
        <dbReference type="RuleBase" id="RU003835"/>
    </source>
</evidence>